<protein>
    <recommendedName>
        <fullName evidence="3">EthD domain-containing protein</fullName>
    </recommendedName>
</protein>
<proteinExistence type="predicted"/>
<gene>
    <name evidence="1" type="ORF">AXK61_17705</name>
</gene>
<comment type="caution">
    <text evidence="1">The sequence shown here is derived from an EMBL/GenBank/DDBJ whole genome shotgun (WGS) entry which is preliminary data.</text>
</comment>
<dbReference type="EMBL" id="LSRE01000010">
    <property type="protein sequence ID" value="KXO99113.1"/>
    <property type="molecule type" value="Genomic_DNA"/>
</dbReference>
<reference evidence="1 2" key="1">
    <citation type="submission" date="2016-02" db="EMBL/GenBank/DDBJ databases">
        <authorList>
            <person name="Teng J.L."/>
            <person name="Tang Y."/>
            <person name="Huang Y."/>
            <person name="Guo F."/>
            <person name="Wei W."/>
            <person name="Chen J.H."/>
            <person name="Wong S.Y."/>
            <person name="Lau S.K."/>
            <person name="Woo P.C."/>
        </authorList>
    </citation>
    <scope>NUCLEOTIDE SEQUENCE [LARGE SCALE GENOMIC DNA]</scope>
    <source>
        <strain evidence="1 2">JCM 13375</strain>
    </source>
</reference>
<dbReference type="InterPro" id="IPR011008">
    <property type="entry name" value="Dimeric_a/b-barrel"/>
</dbReference>
<name>A0A137ZLR3_9ACTN</name>
<organism evidence="1 2">
    <name type="scientific">Tsukamurella pseudospumae</name>
    <dbReference type="NCBI Taxonomy" id="239498"/>
    <lineage>
        <taxon>Bacteria</taxon>
        <taxon>Bacillati</taxon>
        <taxon>Actinomycetota</taxon>
        <taxon>Actinomycetes</taxon>
        <taxon>Mycobacteriales</taxon>
        <taxon>Tsukamurellaceae</taxon>
        <taxon>Tsukamurella</taxon>
    </lineage>
</organism>
<dbReference type="SUPFAM" id="SSF54909">
    <property type="entry name" value="Dimeric alpha+beta barrel"/>
    <property type="match status" value="1"/>
</dbReference>
<dbReference type="Gene3D" id="3.30.70.100">
    <property type="match status" value="1"/>
</dbReference>
<dbReference type="Proteomes" id="UP000070409">
    <property type="component" value="Unassembled WGS sequence"/>
</dbReference>
<evidence type="ECO:0000313" key="2">
    <source>
        <dbReference type="Proteomes" id="UP000070409"/>
    </source>
</evidence>
<dbReference type="RefSeq" id="WP_068744563.1">
    <property type="nucleotide sequence ID" value="NZ_LSRE01000010.1"/>
</dbReference>
<accession>A0A137ZLR3</accession>
<evidence type="ECO:0008006" key="3">
    <source>
        <dbReference type="Google" id="ProtNLM"/>
    </source>
</evidence>
<sequence>MTEILLLVRSAAASPEVEDEYNAWYDEVHVPQILERVPGVTSARRYRLADAQLAPADKLPVAYLAEYRIETDDPAASAAALGAALTDGTLDMSRTIARPEILFYRPV</sequence>
<keyword evidence="2" id="KW-1185">Reference proteome</keyword>
<evidence type="ECO:0000313" key="1">
    <source>
        <dbReference type="EMBL" id="KXO99113.1"/>
    </source>
</evidence>